<name>A0A2I1C0J9_ASPN1</name>
<evidence type="ECO:0000313" key="2">
    <source>
        <dbReference type="Proteomes" id="UP000234474"/>
    </source>
</evidence>
<dbReference type="VEuPathDB" id="FungiDB:P174DRAFT_454020"/>
<dbReference type="Proteomes" id="UP000234474">
    <property type="component" value="Unassembled WGS sequence"/>
</dbReference>
<dbReference type="STRING" id="1392255.A0A2I1C0J9"/>
<dbReference type="AlphaFoldDB" id="A0A2I1C0J9"/>
<proteinExistence type="predicted"/>
<keyword evidence="2" id="KW-1185">Reference proteome</keyword>
<comment type="caution">
    <text evidence="1">The sequence shown here is derived from an EMBL/GenBank/DDBJ whole genome shotgun (WGS) entry which is preliminary data.</text>
</comment>
<dbReference type="OrthoDB" id="4460251at2759"/>
<dbReference type="RefSeq" id="XP_024679759.1">
    <property type="nucleotide sequence ID" value="XM_024829199.1"/>
</dbReference>
<organism evidence="1 2">
    <name type="scientific">Aspergillus novofumigatus (strain IBT 16806)</name>
    <dbReference type="NCBI Taxonomy" id="1392255"/>
    <lineage>
        <taxon>Eukaryota</taxon>
        <taxon>Fungi</taxon>
        <taxon>Dikarya</taxon>
        <taxon>Ascomycota</taxon>
        <taxon>Pezizomycotina</taxon>
        <taxon>Eurotiomycetes</taxon>
        <taxon>Eurotiomycetidae</taxon>
        <taxon>Eurotiales</taxon>
        <taxon>Aspergillaceae</taxon>
        <taxon>Aspergillus</taxon>
        <taxon>Aspergillus subgen. Fumigati</taxon>
    </lineage>
</organism>
<dbReference type="GeneID" id="36536525"/>
<protein>
    <submittedName>
        <fullName evidence="1">Uncharacterized protein</fullName>
    </submittedName>
</protein>
<accession>A0A2I1C0J9</accession>
<reference evidence="2" key="1">
    <citation type="journal article" date="2018" name="Proc. Natl. Acad. Sci. U.S.A.">
        <title>Linking secondary metabolites to gene clusters through genome sequencing of six diverse Aspergillus species.</title>
        <authorList>
            <person name="Kaerboelling I."/>
            <person name="Vesth T.C."/>
            <person name="Frisvad J.C."/>
            <person name="Nybo J.L."/>
            <person name="Theobald S."/>
            <person name="Kuo A."/>
            <person name="Bowyer P."/>
            <person name="Matsuda Y."/>
            <person name="Mondo S."/>
            <person name="Lyhne E.K."/>
            <person name="Kogle M.E."/>
            <person name="Clum A."/>
            <person name="Lipzen A."/>
            <person name="Salamov A."/>
            <person name="Ngan C.Y."/>
            <person name="Daum C."/>
            <person name="Chiniquy J."/>
            <person name="Barry K."/>
            <person name="LaButti K."/>
            <person name="Haridas S."/>
            <person name="Simmons B.A."/>
            <person name="Magnuson J.K."/>
            <person name="Mortensen U.H."/>
            <person name="Larsen T.O."/>
            <person name="Grigoriev I.V."/>
            <person name="Baker S.E."/>
            <person name="Andersen M.R."/>
        </authorList>
    </citation>
    <scope>NUCLEOTIDE SEQUENCE [LARGE SCALE GENOMIC DNA]</scope>
    <source>
        <strain evidence="2">IBT 16806</strain>
    </source>
</reference>
<dbReference type="OMA" id="QWFWAAN"/>
<gene>
    <name evidence="1" type="ORF">P174DRAFT_454020</name>
</gene>
<dbReference type="EMBL" id="MSZS01000007">
    <property type="protein sequence ID" value="PKX91164.1"/>
    <property type="molecule type" value="Genomic_DNA"/>
</dbReference>
<evidence type="ECO:0000313" key="1">
    <source>
        <dbReference type="EMBL" id="PKX91164.1"/>
    </source>
</evidence>
<sequence length="458" mass="51893">MASDAASEQLSDPHSLVGLVEPGIQATPSNLSFDEPSKKNIACFPVKDQWFRGPSSGPYISIYLLDPLITVERHHGKYHITARFNLETTILEAGHELFFQDICLQYINSSGDEDLTTEPQSDTTGAFTVTRSSNTTLSGNLGVSLSQLPSANISLGISRSRECTIERTVNTWTVSSHRVIPENSKRRRKPVQLPRHQWFWAANHKEIATLTPDLKHTVKRHILVKRAIPVADFPVRRLESARDVLRAKAWGEQAARSDAAPPIQKLTADHSVHWKGHKAWEALLDDWKRKDGRMSLEQLFEFRFSILIRLRRRYGRLHRALVLSSNRNKAKLVEPIYREKFSFRPTFTQEFIPTLSHSSMWRPDQPPNFPSERYLHSMTSIPMEDTCDLRDVLGRIKVKYDGRWDELYTRDWADLVQAETQMEVVEADGIVDVAAEATAEATAEAMADVTADVVADAG</sequence>